<reference evidence="1" key="1">
    <citation type="submission" date="2013-04" db="EMBL/GenBank/DDBJ databases">
        <authorList>
            <person name="Qu J."/>
            <person name="Murali S.C."/>
            <person name="Bandaranaike D."/>
            <person name="Bellair M."/>
            <person name="Blankenburg K."/>
            <person name="Chao H."/>
            <person name="Dinh H."/>
            <person name="Doddapaneni H."/>
            <person name="Downs B."/>
            <person name="Dugan-Rocha S."/>
            <person name="Elkadiri S."/>
            <person name="Gnanaolivu R.D."/>
            <person name="Hernandez B."/>
            <person name="Javaid M."/>
            <person name="Jayaseelan J.C."/>
            <person name="Lee S."/>
            <person name="Li M."/>
            <person name="Ming W."/>
            <person name="Munidasa M."/>
            <person name="Muniz J."/>
            <person name="Nguyen L."/>
            <person name="Ongeri F."/>
            <person name="Osuji N."/>
            <person name="Pu L.-L."/>
            <person name="Puazo M."/>
            <person name="Qu C."/>
            <person name="Quiroz J."/>
            <person name="Raj R."/>
            <person name="Weissenberger G."/>
            <person name="Xin Y."/>
            <person name="Zou X."/>
            <person name="Han Y."/>
            <person name="Richards S."/>
            <person name="Worley K."/>
            <person name="Muzny D."/>
            <person name="Gibbs R."/>
        </authorList>
    </citation>
    <scope>NUCLEOTIDE SEQUENCE</scope>
    <source>
        <strain evidence="1">Sampled in the wild</strain>
    </source>
</reference>
<evidence type="ECO:0000313" key="2">
    <source>
        <dbReference type="Proteomes" id="UP000792457"/>
    </source>
</evidence>
<dbReference type="Proteomes" id="UP000792457">
    <property type="component" value="Unassembled WGS sequence"/>
</dbReference>
<name>A0A8K0PAZ7_LADFU</name>
<evidence type="ECO:0000313" key="1">
    <source>
        <dbReference type="EMBL" id="KAG8237019.1"/>
    </source>
</evidence>
<comment type="caution">
    <text evidence="1">The sequence shown here is derived from an EMBL/GenBank/DDBJ whole genome shotgun (WGS) entry which is preliminary data.</text>
</comment>
<protein>
    <submittedName>
        <fullName evidence="1">Uncharacterized protein</fullName>
    </submittedName>
</protein>
<reference evidence="1" key="2">
    <citation type="submission" date="2017-10" db="EMBL/GenBank/DDBJ databases">
        <title>Ladona fulva Genome sequencing and assembly.</title>
        <authorList>
            <person name="Murali S."/>
            <person name="Richards S."/>
            <person name="Bandaranaike D."/>
            <person name="Bellair M."/>
            <person name="Blankenburg K."/>
            <person name="Chao H."/>
            <person name="Dinh H."/>
            <person name="Doddapaneni H."/>
            <person name="Dugan-Rocha S."/>
            <person name="Elkadiri S."/>
            <person name="Gnanaolivu R."/>
            <person name="Hernandez B."/>
            <person name="Skinner E."/>
            <person name="Javaid M."/>
            <person name="Lee S."/>
            <person name="Li M."/>
            <person name="Ming W."/>
            <person name="Munidasa M."/>
            <person name="Muniz J."/>
            <person name="Nguyen L."/>
            <person name="Hughes D."/>
            <person name="Osuji N."/>
            <person name="Pu L.-L."/>
            <person name="Puazo M."/>
            <person name="Qu C."/>
            <person name="Quiroz J."/>
            <person name="Raj R."/>
            <person name="Weissenberger G."/>
            <person name="Xin Y."/>
            <person name="Zou X."/>
            <person name="Han Y."/>
            <person name="Worley K."/>
            <person name="Muzny D."/>
            <person name="Gibbs R."/>
        </authorList>
    </citation>
    <scope>NUCLEOTIDE SEQUENCE</scope>
    <source>
        <strain evidence="1">Sampled in the wild</strain>
    </source>
</reference>
<dbReference type="AlphaFoldDB" id="A0A8K0PAZ7"/>
<gene>
    <name evidence="1" type="ORF">J437_LFUL017143</name>
</gene>
<accession>A0A8K0PAZ7</accession>
<dbReference type="EMBL" id="KZ309114">
    <property type="protein sequence ID" value="KAG8237019.1"/>
    <property type="molecule type" value="Genomic_DNA"/>
</dbReference>
<dbReference type="OrthoDB" id="8053568at2759"/>
<keyword evidence="2" id="KW-1185">Reference proteome</keyword>
<organism evidence="1 2">
    <name type="scientific">Ladona fulva</name>
    <name type="common">Scarce chaser dragonfly</name>
    <name type="synonym">Libellula fulva</name>
    <dbReference type="NCBI Taxonomy" id="123851"/>
    <lineage>
        <taxon>Eukaryota</taxon>
        <taxon>Metazoa</taxon>
        <taxon>Ecdysozoa</taxon>
        <taxon>Arthropoda</taxon>
        <taxon>Hexapoda</taxon>
        <taxon>Insecta</taxon>
        <taxon>Pterygota</taxon>
        <taxon>Palaeoptera</taxon>
        <taxon>Odonata</taxon>
        <taxon>Epiprocta</taxon>
        <taxon>Anisoptera</taxon>
        <taxon>Libelluloidea</taxon>
        <taxon>Libellulidae</taxon>
        <taxon>Ladona</taxon>
    </lineage>
</organism>
<sequence length="258" mass="29945">MIENIQPGNSKTTLRKNFIIPKLVAALDRCQVISPRFNEFVRKNGKSVPGVVTVHWDAKLFPALDARESKEERLPIVMLYVNKEQLIAVPRLESSSESGQAQAVCNAIVDWNLEDKVQFFVVILRHQIHVISVVPVCFLNKNLREIYLFLRQQNLFVFEVKISQVTTNSDIPPFKKFRDNWKIVDPNKIQVYQENLKFHLTVSEIDNMLEFCRTELTNEIARDDFRELIELNHFIITSKDKAALLEVCLFIVTSYVKP</sequence>
<proteinExistence type="predicted"/>